<dbReference type="EMBL" id="OY731398">
    <property type="protein sequence ID" value="CAJ1912217.1"/>
    <property type="molecule type" value="Genomic_DNA"/>
</dbReference>
<gene>
    <name evidence="1" type="ORF">AYBTSS11_LOCUS3477</name>
</gene>
<dbReference type="AlphaFoldDB" id="A0AA86S072"/>
<keyword evidence="2" id="KW-1185">Reference proteome</keyword>
<proteinExistence type="predicted"/>
<name>A0AA86S072_9FABA</name>
<dbReference type="Gramene" id="rna-AYBTSS11_LOCUS3477">
    <property type="protein sequence ID" value="CAJ1912217.1"/>
    <property type="gene ID" value="gene-AYBTSS11_LOCUS3477"/>
</dbReference>
<protein>
    <submittedName>
        <fullName evidence="1">Uncharacterized protein</fullName>
    </submittedName>
</protein>
<dbReference type="Proteomes" id="UP001189624">
    <property type="component" value="Chromosome 1"/>
</dbReference>
<organism evidence="1 2">
    <name type="scientific">Sphenostylis stenocarpa</name>
    <dbReference type="NCBI Taxonomy" id="92480"/>
    <lineage>
        <taxon>Eukaryota</taxon>
        <taxon>Viridiplantae</taxon>
        <taxon>Streptophyta</taxon>
        <taxon>Embryophyta</taxon>
        <taxon>Tracheophyta</taxon>
        <taxon>Spermatophyta</taxon>
        <taxon>Magnoliopsida</taxon>
        <taxon>eudicotyledons</taxon>
        <taxon>Gunneridae</taxon>
        <taxon>Pentapetalae</taxon>
        <taxon>rosids</taxon>
        <taxon>fabids</taxon>
        <taxon>Fabales</taxon>
        <taxon>Fabaceae</taxon>
        <taxon>Papilionoideae</taxon>
        <taxon>50 kb inversion clade</taxon>
        <taxon>NPAAA clade</taxon>
        <taxon>indigoferoid/millettioid clade</taxon>
        <taxon>Phaseoleae</taxon>
        <taxon>Sphenostylis</taxon>
    </lineage>
</organism>
<evidence type="ECO:0000313" key="1">
    <source>
        <dbReference type="EMBL" id="CAJ1912217.1"/>
    </source>
</evidence>
<reference evidence="1" key="1">
    <citation type="submission" date="2023-10" db="EMBL/GenBank/DDBJ databases">
        <authorList>
            <person name="Domelevo Entfellner J.-B."/>
        </authorList>
    </citation>
    <scope>NUCLEOTIDE SEQUENCE</scope>
</reference>
<accession>A0AA86S072</accession>
<sequence>MAHNIDTNLVLLNKVKTCIGERSTYLKCGSKNSKKALMVIKDVCGREAGVSEFHTNFIRKNLRIKESEEEACSISKEKTKTHSPRQRHIQTWTLTIYSYVHYGPKPKCYA</sequence>
<evidence type="ECO:0000313" key="2">
    <source>
        <dbReference type="Proteomes" id="UP001189624"/>
    </source>
</evidence>